<dbReference type="RefSeq" id="WP_242163699.1">
    <property type="nucleotide sequence ID" value="NZ_JAJMLW010000001.1"/>
</dbReference>
<gene>
    <name evidence="1" type="ORF">LPT13_03855</name>
</gene>
<sequence length="85" mass="9490">MTMQLSRLLDLVDAKYRYDAAHFRALGSVASDIYMDSATDLVEAARVLDRPIRRTDTDGATKVLSMDYRGVTFRYVGSALPEEVA</sequence>
<comment type="caution">
    <text evidence="1">The sequence shown here is derived from an EMBL/GenBank/DDBJ whole genome shotgun (WGS) entry which is preliminary data.</text>
</comment>
<evidence type="ECO:0000313" key="1">
    <source>
        <dbReference type="EMBL" id="MCI2241486.1"/>
    </source>
</evidence>
<evidence type="ECO:0000313" key="2">
    <source>
        <dbReference type="Proteomes" id="UP001430755"/>
    </source>
</evidence>
<name>A0ABS9WGV3_9ACTN</name>
<reference evidence="1" key="1">
    <citation type="submission" date="2021-11" db="EMBL/GenBank/DDBJ databases">
        <title>A Novel Adlercreutzia Species, isolated from a Allomyrina dichotoma larva feces.</title>
        <authorList>
            <person name="Suh M.K."/>
        </authorList>
    </citation>
    <scope>NUCLEOTIDE SEQUENCE</scope>
    <source>
        <strain evidence="1">JBNU-10</strain>
    </source>
</reference>
<keyword evidence="2" id="KW-1185">Reference proteome</keyword>
<accession>A0ABS9WGV3</accession>
<dbReference type="EMBL" id="JAJMLW010000001">
    <property type="protein sequence ID" value="MCI2241486.1"/>
    <property type="molecule type" value="Genomic_DNA"/>
</dbReference>
<organism evidence="1 2">
    <name type="scientific">Adlercreutzia faecimuris</name>
    <dbReference type="NCBI Taxonomy" id="2897341"/>
    <lineage>
        <taxon>Bacteria</taxon>
        <taxon>Bacillati</taxon>
        <taxon>Actinomycetota</taxon>
        <taxon>Coriobacteriia</taxon>
        <taxon>Eggerthellales</taxon>
        <taxon>Eggerthellaceae</taxon>
        <taxon>Adlercreutzia</taxon>
    </lineage>
</organism>
<protein>
    <submittedName>
        <fullName evidence="1">Uncharacterized protein</fullName>
    </submittedName>
</protein>
<proteinExistence type="predicted"/>
<dbReference type="Proteomes" id="UP001430755">
    <property type="component" value="Unassembled WGS sequence"/>
</dbReference>